<dbReference type="InterPro" id="IPR001509">
    <property type="entry name" value="Epimerase_deHydtase"/>
</dbReference>
<dbReference type="Proteomes" id="UP001501570">
    <property type="component" value="Unassembled WGS sequence"/>
</dbReference>
<gene>
    <name evidence="5" type="ORF">GCM10023322_55380</name>
</gene>
<dbReference type="PANTHER" id="PTHR43103:SF5">
    <property type="entry name" value="4-EPIMERASE, PUTATIVE (AFU_ORTHOLOGUE AFUA_7G00360)-RELATED"/>
    <property type="match status" value="1"/>
</dbReference>
<feature type="domain" description="NAD-dependent epimerase/dehydratase" evidence="4">
    <location>
        <begin position="11"/>
        <end position="228"/>
    </location>
</feature>
<comment type="caution">
    <text evidence="5">The sequence shown here is derived from an EMBL/GenBank/DDBJ whole genome shotgun (WGS) entry which is preliminary data.</text>
</comment>
<keyword evidence="6" id="KW-1185">Reference proteome</keyword>
<dbReference type="Gene3D" id="3.40.50.720">
    <property type="entry name" value="NAD(P)-binding Rossmann-like Domain"/>
    <property type="match status" value="1"/>
</dbReference>
<reference evidence="6" key="1">
    <citation type="journal article" date="2019" name="Int. J. Syst. Evol. Microbiol.">
        <title>The Global Catalogue of Microorganisms (GCM) 10K type strain sequencing project: providing services to taxonomists for standard genome sequencing and annotation.</title>
        <authorList>
            <consortium name="The Broad Institute Genomics Platform"/>
            <consortium name="The Broad Institute Genome Sequencing Center for Infectious Disease"/>
            <person name="Wu L."/>
            <person name="Ma J."/>
        </authorList>
    </citation>
    <scope>NUCLEOTIDE SEQUENCE [LARGE SCALE GENOMIC DNA]</scope>
    <source>
        <strain evidence="6">JCM 18304</strain>
    </source>
</reference>
<evidence type="ECO:0000256" key="1">
    <source>
        <dbReference type="ARBA" id="ARBA00007637"/>
    </source>
</evidence>
<dbReference type="SUPFAM" id="SSF51735">
    <property type="entry name" value="NAD(P)-binding Rossmann-fold domains"/>
    <property type="match status" value="1"/>
</dbReference>
<proteinExistence type="inferred from homology"/>
<evidence type="ECO:0000256" key="3">
    <source>
        <dbReference type="ARBA" id="ARBA00023027"/>
    </source>
</evidence>
<protein>
    <submittedName>
        <fullName evidence="5">NAD(P)-dependent oxidoreductase</fullName>
    </submittedName>
</protein>
<keyword evidence="3" id="KW-0520">NAD</keyword>
<comment type="similarity">
    <text evidence="1">Belongs to the NAD(P)-dependent epimerase/dehydratase family.</text>
</comment>
<name>A0ABP9SC24_9ACTN</name>
<organism evidence="5 6">
    <name type="scientific">Rugosimonospora acidiphila</name>
    <dbReference type="NCBI Taxonomy" id="556531"/>
    <lineage>
        <taxon>Bacteria</taxon>
        <taxon>Bacillati</taxon>
        <taxon>Actinomycetota</taxon>
        <taxon>Actinomycetes</taxon>
        <taxon>Micromonosporales</taxon>
        <taxon>Micromonosporaceae</taxon>
        <taxon>Rugosimonospora</taxon>
    </lineage>
</organism>
<dbReference type="RefSeq" id="WP_345634441.1">
    <property type="nucleotide sequence ID" value="NZ_BAABJQ010000019.1"/>
</dbReference>
<evidence type="ECO:0000259" key="4">
    <source>
        <dbReference type="Pfam" id="PF01370"/>
    </source>
</evidence>
<dbReference type="InterPro" id="IPR036291">
    <property type="entry name" value="NAD(P)-bd_dom_sf"/>
</dbReference>
<accession>A0ABP9SC24</accession>
<evidence type="ECO:0000313" key="5">
    <source>
        <dbReference type="EMBL" id="GAA5193418.1"/>
    </source>
</evidence>
<dbReference type="PANTHER" id="PTHR43103">
    <property type="entry name" value="NUCLEOSIDE-DIPHOSPHATE-SUGAR EPIMERASE"/>
    <property type="match status" value="1"/>
</dbReference>
<keyword evidence="2" id="KW-0560">Oxidoreductase</keyword>
<dbReference type="EMBL" id="BAABJQ010000019">
    <property type="protein sequence ID" value="GAA5193418.1"/>
    <property type="molecule type" value="Genomic_DNA"/>
</dbReference>
<dbReference type="Pfam" id="PF01370">
    <property type="entry name" value="Epimerase"/>
    <property type="match status" value="1"/>
</dbReference>
<evidence type="ECO:0000313" key="6">
    <source>
        <dbReference type="Proteomes" id="UP001501570"/>
    </source>
</evidence>
<evidence type="ECO:0000256" key="2">
    <source>
        <dbReference type="ARBA" id="ARBA00023002"/>
    </source>
</evidence>
<sequence>MPDLSVDPVRVLVTGGEGLVGSAVVAGLVAAGHEVTTLTLPDAVAHEGVRMVRGDARDPAAVARALDRVDAVAHLAAIPGPDHAAAVEVFGNNALATFTVLWTAAEHGVRRFVIASSVNATGLLLNPHHPLPPRYPVDESVPADLADPYSLSKQVDEHTLRTVCRRFGASGVALRLPLMVSSENREQLRSWMAGRPEKGAGDGWGWLDVRDAAEAFRLAITGRYEGAHVVHVAAGETFDDRPTEELLRRYAPDVPRQRAYPGHTAPIDTGRARALLGFVPRFADPPSGAVDDEEG</sequence>